<name>A0A9D4I0T6_DREPO</name>
<organism evidence="1 2">
    <name type="scientific">Dreissena polymorpha</name>
    <name type="common">Zebra mussel</name>
    <name type="synonym">Mytilus polymorpha</name>
    <dbReference type="NCBI Taxonomy" id="45954"/>
    <lineage>
        <taxon>Eukaryota</taxon>
        <taxon>Metazoa</taxon>
        <taxon>Spiralia</taxon>
        <taxon>Lophotrochozoa</taxon>
        <taxon>Mollusca</taxon>
        <taxon>Bivalvia</taxon>
        <taxon>Autobranchia</taxon>
        <taxon>Heteroconchia</taxon>
        <taxon>Euheterodonta</taxon>
        <taxon>Imparidentia</taxon>
        <taxon>Neoheterodontei</taxon>
        <taxon>Myida</taxon>
        <taxon>Dreissenoidea</taxon>
        <taxon>Dreissenidae</taxon>
        <taxon>Dreissena</taxon>
    </lineage>
</organism>
<dbReference type="Proteomes" id="UP000828390">
    <property type="component" value="Unassembled WGS sequence"/>
</dbReference>
<dbReference type="AlphaFoldDB" id="A0A9D4I0T6"/>
<protein>
    <submittedName>
        <fullName evidence="1">Uncharacterized protein</fullName>
    </submittedName>
</protein>
<evidence type="ECO:0000313" key="1">
    <source>
        <dbReference type="EMBL" id="KAH3742375.1"/>
    </source>
</evidence>
<dbReference type="EMBL" id="JAIWYP010000011">
    <property type="protein sequence ID" value="KAH3742375.1"/>
    <property type="molecule type" value="Genomic_DNA"/>
</dbReference>
<sequence length="57" mass="6582">MTSVELLNCLLTRLSEPFGTERKTVLQNAQDFYAWTESPYCTMENVKFVFVSSQEAK</sequence>
<gene>
    <name evidence="1" type="ORF">DPMN_049116</name>
</gene>
<reference evidence="1" key="2">
    <citation type="submission" date="2020-11" db="EMBL/GenBank/DDBJ databases">
        <authorList>
            <person name="McCartney M.A."/>
            <person name="Auch B."/>
            <person name="Kono T."/>
            <person name="Mallez S."/>
            <person name="Becker A."/>
            <person name="Gohl D.M."/>
            <person name="Silverstein K.A.T."/>
            <person name="Koren S."/>
            <person name="Bechman K.B."/>
            <person name="Herman A."/>
            <person name="Abrahante J.E."/>
            <person name="Garbe J."/>
        </authorList>
    </citation>
    <scope>NUCLEOTIDE SEQUENCE</scope>
    <source>
        <strain evidence="1">Duluth1</strain>
        <tissue evidence="1">Whole animal</tissue>
    </source>
</reference>
<keyword evidence="2" id="KW-1185">Reference proteome</keyword>
<evidence type="ECO:0000313" key="2">
    <source>
        <dbReference type="Proteomes" id="UP000828390"/>
    </source>
</evidence>
<accession>A0A9D4I0T6</accession>
<reference evidence="1" key="1">
    <citation type="journal article" date="2019" name="bioRxiv">
        <title>The Genome of the Zebra Mussel, Dreissena polymorpha: A Resource for Invasive Species Research.</title>
        <authorList>
            <person name="McCartney M.A."/>
            <person name="Auch B."/>
            <person name="Kono T."/>
            <person name="Mallez S."/>
            <person name="Zhang Y."/>
            <person name="Obille A."/>
            <person name="Becker A."/>
            <person name="Abrahante J.E."/>
            <person name="Garbe J."/>
            <person name="Badalamenti J.P."/>
            <person name="Herman A."/>
            <person name="Mangelson H."/>
            <person name="Liachko I."/>
            <person name="Sullivan S."/>
            <person name="Sone E.D."/>
            <person name="Koren S."/>
            <person name="Silverstein K.A.T."/>
            <person name="Beckman K.B."/>
            <person name="Gohl D.M."/>
        </authorList>
    </citation>
    <scope>NUCLEOTIDE SEQUENCE</scope>
    <source>
        <strain evidence="1">Duluth1</strain>
        <tissue evidence="1">Whole animal</tissue>
    </source>
</reference>
<comment type="caution">
    <text evidence="1">The sequence shown here is derived from an EMBL/GenBank/DDBJ whole genome shotgun (WGS) entry which is preliminary data.</text>
</comment>
<proteinExistence type="predicted"/>